<comment type="caution">
    <text evidence="2">The sequence shown here is derived from an EMBL/GenBank/DDBJ whole genome shotgun (WGS) entry which is preliminary data.</text>
</comment>
<reference evidence="2 3" key="1">
    <citation type="submission" date="2019-02" db="EMBL/GenBank/DDBJ databases">
        <title>Deep-cultivation of Planctomycetes and their phenomic and genomic characterization uncovers novel biology.</title>
        <authorList>
            <person name="Wiegand S."/>
            <person name="Jogler M."/>
            <person name="Boedeker C."/>
            <person name="Pinto D."/>
            <person name="Vollmers J."/>
            <person name="Rivas-Marin E."/>
            <person name="Kohn T."/>
            <person name="Peeters S.H."/>
            <person name="Heuer A."/>
            <person name="Rast P."/>
            <person name="Oberbeckmann S."/>
            <person name="Bunk B."/>
            <person name="Jeske O."/>
            <person name="Meyerdierks A."/>
            <person name="Storesund J.E."/>
            <person name="Kallscheuer N."/>
            <person name="Luecker S."/>
            <person name="Lage O.M."/>
            <person name="Pohl T."/>
            <person name="Merkel B.J."/>
            <person name="Hornburger P."/>
            <person name="Mueller R.-W."/>
            <person name="Bruemmer F."/>
            <person name="Labrenz M."/>
            <person name="Spormann A.M."/>
            <person name="Op Den Camp H."/>
            <person name="Overmann J."/>
            <person name="Amann R."/>
            <person name="Jetten M.S.M."/>
            <person name="Mascher T."/>
            <person name="Medema M.H."/>
            <person name="Devos D.P."/>
            <person name="Kaster A.-K."/>
            <person name="Ovreas L."/>
            <person name="Rohde M."/>
            <person name="Galperin M.Y."/>
            <person name="Jogler C."/>
        </authorList>
    </citation>
    <scope>NUCLEOTIDE SEQUENCE [LARGE SCALE GENOMIC DNA]</scope>
    <source>
        <strain evidence="2 3">Poly51</strain>
    </source>
</reference>
<sequence>MRRNRNQDFESTSNIEVATSLRAKVTKSLEGYLGERLAVASAWACMLAMLVRTIVSMPGE</sequence>
<organism evidence="2 3">
    <name type="scientific">Rubripirellula tenax</name>
    <dbReference type="NCBI Taxonomy" id="2528015"/>
    <lineage>
        <taxon>Bacteria</taxon>
        <taxon>Pseudomonadati</taxon>
        <taxon>Planctomycetota</taxon>
        <taxon>Planctomycetia</taxon>
        <taxon>Pirellulales</taxon>
        <taxon>Pirellulaceae</taxon>
        <taxon>Rubripirellula</taxon>
    </lineage>
</organism>
<name>A0A5C6FIG6_9BACT</name>
<protein>
    <submittedName>
        <fullName evidence="2">Uncharacterized protein</fullName>
    </submittedName>
</protein>
<dbReference type="EMBL" id="SJPW01000001">
    <property type="protein sequence ID" value="TWU60595.1"/>
    <property type="molecule type" value="Genomic_DNA"/>
</dbReference>
<accession>A0A5C6FIG6</accession>
<evidence type="ECO:0000313" key="2">
    <source>
        <dbReference type="EMBL" id="TWU60595.1"/>
    </source>
</evidence>
<evidence type="ECO:0000313" key="3">
    <source>
        <dbReference type="Proteomes" id="UP000318288"/>
    </source>
</evidence>
<proteinExistence type="predicted"/>
<feature type="transmembrane region" description="Helical" evidence="1">
    <location>
        <begin position="37"/>
        <end position="55"/>
    </location>
</feature>
<dbReference type="AlphaFoldDB" id="A0A5C6FIG6"/>
<dbReference type="Proteomes" id="UP000318288">
    <property type="component" value="Unassembled WGS sequence"/>
</dbReference>
<evidence type="ECO:0000256" key="1">
    <source>
        <dbReference type="SAM" id="Phobius"/>
    </source>
</evidence>
<keyword evidence="1" id="KW-1133">Transmembrane helix</keyword>
<keyword evidence="1" id="KW-0472">Membrane</keyword>
<keyword evidence="1" id="KW-0812">Transmembrane</keyword>
<keyword evidence="3" id="KW-1185">Reference proteome</keyword>
<gene>
    <name evidence="2" type="ORF">Poly51_08730</name>
</gene>